<evidence type="ECO:0000256" key="2">
    <source>
        <dbReference type="ARBA" id="ARBA00023012"/>
    </source>
</evidence>
<dbReference type="SUPFAM" id="SSF48452">
    <property type="entry name" value="TPR-like"/>
    <property type="match status" value="1"/>
</dbReference>
<keyword evidence="3" id="KW-0805">Transcription regulation</keyword>
<dbReference type="GO" id="GO:0003677">
    <property type="term" value="F:DNA binding"/>
    <property type="evidence" value="ECO:0007669"/>
    <property type="project" value="UniProtKB-KW"/>
</dbReference>
<gene>
    <name evidence="8" type="ORF">BVG16_09415</name>
</gene>
<proteinExistence type="inferred from homology"/>
<dbReference type="GO" id="GO:0000160">
    <property type="term" value="P:phosphorelay signal transduction system"/>
    <property type="evidence" value="ECO:0007669"/>
    <property type="project" value="UniProtKB-KW"/>
</dbReference>
<dbReference type="RefSeq" id="WP_078498293.1">
    <property type="nucleotide sequence ID" value="NZ_MSZX01000003.1"/>
</dbReference>
<dbReference type="SMART" id="SM00448">
    <property type="entry name" value="REC"/>
    <property type="match status" value="1"/>
</dbReference>
<evidence type="ECO:0000256" key="3">
    <source>
        <dbReference type="ARBA" id="ARBA00023015"/>
    </source>
</evidence>
<keyword evidence="6" id="KW-0597">Phosphoprotein</keyword>
<feature type="domain" description="Response regulatory" evidence="7">
    <location>
        <begin position="2"/>
        <end position="116"/>
    </location>
</feature>
<name>A0A1T2XHW3_9BACL</name>
<sequence>MKVMLVDDEALALLALEKHLLRIGGMDIIGKYQNPEAALHAAMELRPDVIFLDIDMPVMSGIELAERLYACHAAMNIVFVTAYDTHAIKAFEVNAVDYLLKPLHPERLQTTITRLQLCQDRAPYMHKADSPPLLRCFSFLQFEREQPIHFAWRTTKAQELFAYLIHWRQKTIKKDTLLEMLWPDTDPKKGLTQLYSAIYQIRKLLESHEIPIEVHSIDKGYMLDVQQVRLDVDEWQKSLQDMPPLSLDTLAHHKELLELYRGDYLEDYDYIWAESERERLRAIWFQHAVRVANFMAESEFYAEALTLNYRIQQAFPDVEDIYWSLMKIYQAQGDYAAIKKQYTILCEILSEEFGTVPEPHITAWYEQCMVR</sequence>
<dbReference type="Pfam" id="PF03704">
    <property type="entry name" value="BTAD"/>
    <property type="match status" value="1"/>
</dbReference>
<dbReference type="Gene3D" id="3.40.50.2300">
    <property type="match status" value="1"/>
</dbReference>
<keyword evidence="4" id="KW-0238">DNA-binding</keyword>
<dbReference type="SMART" id="SM01043">
    <property type="entry name" value="BTAD"/>
    <property type="match status" value="1"/>
</dbReference>
<reference evidence="8 9" key="1">
    <citation type="submission" date="2017-01" db="EMBL/GenBank/DDBJ databases">
        <title>Genome analysis of Paenibacillus selenitrireducens ES3-24.</title>
        <authorList>
            <person name="Xu D."/>
            <person name="Yao R."/>
            <person name="Zheng S."/>
        </authorList>
    </citation>
    <scope>NUCLEOTIDE SEQUENCE [LARGE SCALE GENOMIC DNA]</scope>
    <source>
        <strain evidence="8 9">ES3-24</strain>
    </source>
</reference>
<dbReference type="Proteomes" id="UP000190188">
    <property type="component" value="Unassembled WGS sequence"/>
</dbReference>
<dbReference type="InterPro" id="IPR011990">
    <property type="entry name" value="TPR-like_helical_dom_sf"/>
</dbReference>
<keyword evidence="2" id="KW-0902">Two-component regulatory system</keyword>
<evidence type="ECO:0000256" key="5">
    <source>
        <dbReference type="ARBA" id="ARBA00023163"/>
    </source>
</evidence>
<dbReference type="InterPro" id="IPR011006">
    <property type="entry name" value="CheY-like_superfamily"/>
</dbReference>
<dbReference type="OrthoDB" id="3190595at2"/>
<dbReference type="SUPFAM" id="SSF52172">
    <property type="entry name" value="CheY-like"/>
    <property type="match status" value="1"/>
</dbReference>
<dbReference type="SMART" id="SM00862">
    <property type="entry name" value="Trans_reg_C"/>
    <property type="match status" value="1"/>
</dbReference>
<evidence type="ECO:0000313" key="8">
    <source>
        <dbReference type="EMBL" id="OPA79296.1"/>
    </source>
</evidence>
<dbReference type="InterPro" id="IPR051677">
    <property type="entry name" value="AfsR-DnrI-RedD_regulator"/>
</dbReference>
<dbReference type="Gene3D" id="1.10.10.10">
    <property type="entry name" value="Winged helix-like DNA-binding domain superfamily/Winged helix DNA-binding domain"/>
    <property type="match status" value="1"/>
</dbReference>
<comment type="similarity">
    <text evidence="1">Belongs to the AfsR/DnrI/RedD regulatory family.</text>
</comment>
<dbReference type="PANTHER" id="PTHR35807:SF2">
    <property type="entry name" value="TRANSCRIPTIONAL ACTIVATOR DOMAIN"/>
    <property type="match status" value="1"/>
</dbReference>
<keyword evidence="9" id="KW-1185">Reference proteome</keyword>
<dbReference type="PANTHER" id="PTHR35807">
    <property type="entry name" value="TRANSCRIPTIONAL REGULATOR REDD-RELATED"/>
    <property type="match status" value="1"/>
</dbReference>
<dbReference type="InterPro" id="IPR016032">
    <property type="entry name" value="Sig_transdc_resp-reg_C-effctor"/>
</dbReference>
<feature type="modified residue" description="4-aspartylphosphate" evidence="6">
    <location>
        <position position="53"/>
    </location>
</feature>
<evidence type="ECO:0000313" key="9">
    <source>
        <dbReference type="Proteomes" id="UP000190188"/>
    </source>
</evidence>
<evidence type="ECO:0000256" key="6">
    <source>
        <dbReference type="PROSITE-ProRule" id="PRU00169"/>
    </source>
</evidence>
<dbReference type="Gene3D" id="1.25.40.10">
    <property type="entry name" value="Tetratricopeptide repeat domain"/>
    <property type="match status" value="1"/>
</dbReference>
<evidence type="ECO:0000256" key="4">
    <source>
        <dbReference type="ARBA" id="ARBA00023125"/>
    </source>
</evidence>
<dbReference type="PROSITE" id="PS50110">
    <property type="entry name" value="RESPONSE_REGULATORY"/>
    <property type="match status" value="1"/>
</dbReference>
<dbReference type="AlphaFoldDB" id="A0A1T2XHW3"/>
<comment type="caution">
    <text evidence="8">The sequence shown here is derived from an EMBL/GenBank/DDBJ whole genome shotgun (WGS) entry which is preliminary data.</text>
</comment>
<dbReference type="InterPro" id="IPR036388">
    <property type="entry name" value="WH-like_DNA-bd_sf"/>
</dbReference>
<dbReference type="STRING" id="1324314.BVG16_09415"/>
<evidence type="ECO:0000256" key="1">
    <source>
        <dbReference type="ARBA" id="ARBA00005820"/>
    </source>
</evidence>
<organism evidence="8 9">
    <name type="scientific">Paenibacillus selenitireducens</name>
    <dbReference type="NCBI Taxonomy" id="1324314"/>
    <lineage>
        <taxon>Bacteria</taxon>
        <taxon>Bacillati</taxon>
        <taxon>Bacillota</taxon>
        <taxon>Bacilli</taxon>
        <taxon>Bacillales</taxon>
        <taxon>Paenibacillaceae</taxon>
        <taxon>Paenibacillus</taxon>
    </lineage>
</organism>
<dbReference type="InterPro" id="IPR005158">
    <property type="entry name" value="BTAD"/>
</dbReference>
<keyword evidence="5" id="KW-0804">Transcription</keyword>
<evidence type="ECO:0000259" key="7">
    <source>
        <dbReference type="PROSITE" id="PS50110"/>
    </source>
</evidence>
<dbReference type="EMBL" id="MSZX01000003">
    <property type="protein sequence ID" value="OPA79296.1"/>
    <property type="molecule type" value="Genomic_DNA"/>
</dbReference>
<dbReference type="InterPro" id="IPR001867">
    <property type="entry name" value="OmpR/PhoB-type_DNA-bd"/>
</dbReference>
<dbReference type="Pfam" id="PF00072">
    <property type="entry name" value="Response_reg"/>
    <property type="match status" value="1"/>
</dbReference>
<protein>
    <recommendedName>
        <fullName evidence="7">Response regulatory domain-containing protein</fullName>
    </recommendedName>
</protein>
<dbReference type="InterPro" id="IPR001789">
    <property type="entry name" value="Sig_transdc_resp-reg_receiver"/>
</dbReference>
<accession>A0A1T2XHW3</accession>
<dbReference type="SUPFAM" id="SSF46894">
    <property type="entry name" value="C-terminal effector domain of the bipartite response regulators"/>
    <property type="match status" value="1"/>
</dbReference>
<dbReference type="GO" id="GO:0006355">
    <property type="term" value="P:regulation of DNA-templated transcription"/>
    <property type="evidence" value="ECO:0007669"/>
    <property type="project" value="InterPro"/>
</dbReference>